<dbReference type="Proteomes" id="UP000019488">
    <property type="component" value="Unassembled WGS sequence"/>
</dbReference>
<dbReference type="Proteomes" id="UP000051966">
    <property type="component" value="Unassembled WGS sequence"/>
</dbReference>
<organism evidence="1 3">
    <name type="scientific">Lentilactobacillus farraginis DSM 18382 = JCM 14108</name>
    <dbReference type="NCBI Taxonomy" id="1423743"/>
    <lineage>
        <taxon>Bacteria</taxon>
        <taxon>Bacillati</taxon>
        <taxon>Bacillota</taxon>
        <taxon>Bacilli</taxon>
        <taxon>Lactobacillales</taxon>
        <taxon>Lactobacillaceae</taxon>
        <taxon>Lentilactobacillus</taxon>
    </lineage>
</organism>
<proteinExistence type="predicted"/>
<name>X0PC42_9LACO</name>
<dbReference type="EMBL" id="AZFY01000004">
    <property type="protein sequence ID" value="KRM13259.1"/>
    <property type="molecule type" value="Genomic_DNA"/>
</dbReference>
<dbReference type="OrthoDB" id="9878208at2"/>
<protein>
    <submittedName>
        <fullName evidence="1">Uncharacterized protein</fullName>
    </submittedName>
</protein>
<evidence type="ECO:0000313" key="2">
    <source>
        <dbReference type="EMBL" id="KRM13259.1"/>
    </source>
</evidence>
<dbReference type="RefSeq" id="WP_035181299.1">
    <property type="nucleotide sequence ID" value="NZ_AZFY01000004.1"/>
</dbReference>
<dbReference type="AlphaFoldDB" id="X0PC42"/>
<dbReference type="PATRIC" id="fig|1423743.5.peg.2731"/>
<sequence>MVNKNNLQRLIKNGKWTGKSLGIAMILNIAEFMKGNPEILSTEQVNEAMNKLERKDGLVYNKYVDLYNVLTDLYNFCNTTSLDAISNYQILRTYISGIMQAKITSQVIETKPVEISERQYSTYKTKLKKYIKDDSAGIASLKTCLAEIVFQASIDSDVAKPILEKYKHETVSDKYLKELNDNIKSQWGTEPENPEQYYAMPEMFTGYYALPDGTTSKDISEDDFKARVHAEKLKLVGLKFSYSFNDKNSKMRKASPEQTFKEWQKSKNDAGIKLAYENEIPLTDALGLLEKEHPLYKLEDPFKWVDGTTDPITKNTTKYEVLHTYLSDLESIIDGEDNISEYEDIAAFISDEYSELIDAVLADLKKNDKVRVLLDDAPDDIFEWFSSNGAFAKAGMSYYQDIVAPSNNYDLSDVMPESIRHTAKNYGYLIKPNSKNSDITTTFQQHNIGNNHRRLLNQLLNSISLQGVANDQETLDHINSSYESVRQGINYMRAFEAFIDGLIEYTNKKELADLKNFAPFHRLHGAIQDFNEFVYLEYHELATPSLNYDNPITKKQKEQCARDAKTFKKIFKPVAVDNLDVPEEAQKTVRALIASFFDLGNDTKITASKVLQDIAGGL</sequence>
<evidence type="ECO:0000313" key="1">
    <source>
        <dbReference type="EMBL" id="GAF37959.1"/>
    </source>
</evidence>
<evidence type="ECO:0000313" key="4">
    <source>
        <dbReference type="Proteomes" id="UP000051966"/>
    </source>
</evidence>
<gene>
    <name evidence="2" type="ORF">FD41_GL002656</name>
    <name evidence="1" type="ORF">JCM14108_3050</name>
</gene>
<reference evidence="1" key="1">
    <citation type="journal article" date="2014" name="Genome Announc.">
        <title>Draft Genome Sequences of Two Lactobacillus Strains, L. farraginis JCM 14108T and L. composti JCM 14202T, Isolated from Compost of Distilled Shochu Residue.</title>
        <authorList>
            <person name="Yuki M."/>
            <person name="Oshima K."/>
            <person name="Suda W."/>
            <person name="Kitahara M."/>
            <person name="Kitamura K."/>
            <person name="Iida T."/>
            <person name="Hattori M."/>
            <person name="Ohkuma M."/>
        </authorList>
    </citation>
    <scope>NUCLEOTIDE SEQUENCE [LARGE SCALE GENOMIC DNA]</scope>
    <source>
        <strain evidence="1">JCM 14108</strain>
    </source>
</reference>
<evidence type="ECO:0000313" key="3">
    <source>
        <dbReference type="Proteomes" id="UP000019488"/>
    </source>
</evidence>
<keyword evidence="4" id="KW-1185">Reference proteome</keyword>
<reference evidence="2 4" key="2">
    <citation type="journal article" date="2015" name="Genome Announc.">
        <title>Expanding the biotechnology potential of lactobacilli through comparative genomics of 213 strains and associated genera.</title>
        <authorList>
            <person name="Sun Z."/>
            <person name="Harris H.M."/>
            <person name="McCann A."/>
            <person name="Guo C."/>
            <person name="Argimon S."/>
            <person name="Zhang W."/>
            <person name="Yang X."/>
            <person name="Jeffery I.B."/>
            <person name="Cooney J.C."/>
            <person name="Kagawa T.F."/>
            <person name="Liu W."/>
            <person name="Song Y."/>
            <person name="Salvetti E."/>
            <person name="Wrobel A."/>
            <person name="Rasinkangas P."/>
            <person name="Parkhill J."/>
            <person name="Rea M.C."/>
            <person name="O'Sullivan O."/>
            <person name="Ritari J."/>
            <person name="Douillard F.P."/>
            <person name="Paul Ross R."/>
            <person name="Yang R."/>
            <person name="Briner A.E."/>
            <person name="Felis G.E."/>
            <person name="de Vos W.M."/>
            <person name="Barrangou R."/>
            <person name="Klaenhammer T.R."/>
            <person name="Caufield P.W."/>
            <person name="Cui Y."/>
            <person name="Zhang H."/>
            <person name="O'Toole P.W."/>
        </authorList>
    </citation>
    <scope>NUCLEOTIDE SEQUENCE [LARGE SCALE GENOMIC DNA]</scope>
    <source>
        <strain evidence="2 4">DSM 18382</strain>
    </source>
</reference>
<comment type="caution">
    <text evidence="1">The sequence shown here is derived from an EMBL/GenBank/DDBJ whole genome shotgun (WGS) entry which is preliminary data.</text>
</comment>
<dbReference type="EMBL" id="BAKI01000057">
    <property type="protein sequence ID" value="GAF37959.1"/>
    <property type="molecule type" value="Genomic_DNA"/>
</dbReference>
<accession>X0PC42</accession>